<dbReference type="Pfam" id="PF07021">
    <property type="entry name" value="MetW"/>
    <property type="match status" value="1"/>
</dbReference>
<dbReference type="SUPFAM" id="SSF53335">
    <property type="entry name" value="S-adenosyl-L-methionine-dependent methyltransferases"/>
    <property type="match status" value="1"/>
</dbReference>
<proteinExistence type="predicted"/>
<organism evidence="1 2">
    <name type="scientific">Leptospira weilii serovar Topaz str. LT2116</name>
    <dbReference type="NCBI Taxonomy" id="1088540"/>
    <lineage>
        <taxon>Bacteria</taxon>
        <taxon>Pseudomonadati</taxon>
        <taxon>Spirochaetota</taxon>
        <taxon>Spirochaetia</taxon>
        <taxon>Leptospirales</taxon>
        <taxon>Leptospiraceae</taxon>
        <taxon>Leptospira</taxon>
    </lineage>
</organism>
<evidence type="ECO:0000313" key="1">
    <source>
        <dbReference type="EMBL" id="EMF81147.1"/>
    </source>
</evidence>
<reference evidence="1 2" key="1">
    <citation type="submission" date="2013-01" db="EMBL/GenBank/DDBJ databases">
        <authorList>
            <person name="Harkins D.M."/>
            <person name="Durkin A.S."/>
            <person name="Brinkac L.M."/>
            <person name="Haft D.H."/>
            <person name="Selengut J.D."/>
            <person name="Sanka R."/>
            <person name="DePew J."/>
            <person name="Purushe J."/>
            <person name="Tulsiani S.M."/>
            <person name="Graham G.C."/>
            <person name="Burns M.-A."/>
            <person name="Dohnt M.F."/>
            <person name="Smythe L.D."/>
            <person name="McKay D.B."/>
            <person name="Craig S.B."/>
            <person name="Vinetz J.M."/>
            <person name="Sutton G.G."/>
            <person name="Nierman W.C."/>
            <person name="Fouts D.E."/>
        </authorList>
    </citation>
    <scope>NUCLEOTIDE SEQUENCE [LARGE SCALE GENOMIC DNA]</scope>
    <source>
        <strain evidence="1 2">LT2116</strain>
    </source>
</reference>
<sequence>MTPLEKKTSIDLALKERPDFAYILDLIPAGSRVLDLGCGNGTLLYLLKEKVSEAKELKKTKTASWNVFNEAFTSITAT</sequence>
<accession>M3FL98</accession>
<evidence type="ECO:0000313" key="2">
    <source>
        <dbReference type="Proteomes" id="UP000011770"/>
    </source>
</evidence>
<dbReference type="Gene3D" id="3.40.50.150">
    <property type="entry name" value="Vaccinia Virus protein VP39"/>
    <property type="match status" value="1"/>
</dbReference>
<protein>
    <submittedName>
        <fullName evidence="1">Methionine biosynthesis protein MetW-like protein</fullName>
    </submittedName>
</protein>
<dbReference type="InterPro" id="IPR010743">
    <property type="entry name" value="Methionine_synth_MetW"/>
</dbReference>
<dbReference type="EMBL" id="AHOR02000039">
    <property type="protein sequence ID" value="EMF81147.1"/>
    <property type="molecule type" value="Genomic_DNA"/>
</dbReference>
<gene>
    <name evidence="1" type="ORF">LEP1GSC188_4469</name>
</gene>
<dbReference type="InterPro" id="IPR029063">
    <property type="entry name" value="SAM-dependent_MTases_sf"/>
</dbReference>
<name>M3FL98_9LEPT</name>
<dbReference type="AlphaFoldDB" id="M3FL98"/>
<comment type="caution">
    <text evidence="1">The sequence shown here is derived from an EMBL/GenBank/DDBJ whole genome shotgun (WGS) entry which is preliminary data.</text>
</comment>
<dbReference type="Proteomes" id="UP000011770">
    <property type="component" value="Unassembled WGS sequence"/>
</dbReference>